<feature type="region of interest" description="Disordered" evidence="1">
    <location>
        <begin position="93"/>
        <end position="135"/>
    </location>
</feature>
<evidence type="ECO:0000256" key="1">
    <source>
        <dbReference type="SAM" id="MobiDB-lite"/>
    </source>
</evidence>
<name>A0A2L0ERA7_SORCE</name>
<proteinExistence type="predicted"/>
<gene>
    <name evidence="2" type="ORF">SOCE26_032660</name>
</gene>
<evidence type="ECO:0000313" key="2">
    <source>
        <dbReference type="EMBL" id="AUX41841.1"/>
    </source>
</evidence>
<dbReference type="Proteomes" id="UP000238348">
    <property type="component" value="Chromosome"/>
</dbReference>
<feature type="compositionally biased region" description="Basic and acidic residues" evidence="1">
    <location>
        <begin position="105"/>
        <end position="122"/>
    </location>
</feature>
<organism evidence="2 3">
    <name type="scientific">Sorangium cellulosum</name>
    <name type="common">Polyangium cellulosum</name>
    <dbReference type="NCBI Taxonomy" id="56"/>
    <lineage>
        <taxon>Bacteria</taxon>
        <taxon>Pseudomonadati</taxon>
        <taxon>Myxococcota</taxon>
        <taxon>Polyangia</taxon>
        <taxon>Polyangiales</taxon>
        <taxon>Polyangiaceae</taxon>
        <taxon>Sorangium</taxon>
    </lineage>
</organism>
<dbReference type="EMBL" id="CP012673">
    <property type="protein sequence ID" value="AUX41841.1"/>
    <property type="molecule type" value="Genomic_DNA"/>
</dbReference>
<evidence type="ECO:0000313" key="3">
    <source>
        <dbReference type="Proteomes" id="UP000238348"/>
    </source>
</evidence>
<protein>
    <submittedName>
        <fullName evidence="2">Uncharacterized protein</fullName>
    </submittedName>
</protein>
<sequence length="135" mass="14773">MKQKRVIVTTLHEDEQYAAQQVLRVEEQGEGLVVGLIDEPEIENLRNAGLLVEELPDRDTLAREGFHIASNLEAYIGPLPPTPGAVEIAAMVGTSRTRHPRGGHHPGERQGLRRSVPGDRAGRAARLPVPARPSR</sequence>
<reference evidence="2 3" key="1">
    <citation type="submission" date="2015-09" db="EMBL/GenBank/DDBJ databases">
        <title>Sorangium comparison.</title>
        <authorList>
            <person name="Zaburannyi N."/>
            <person name="Bunk B."/>
            <person name="Overmann J."/>
            <person name="Mueller R."/>
        </authorList>
    </citation>
    <scope>NUCLEOTIDE SEQUENCE [LARGE SCALE GENOMIC DNA]</scope>
    <source>
        <strain evidence="2 3">So ce26</strain>
    </source>
</reference>
<accession>A0A2L0ERA7</accession>
<dbReference type="AlphaFoldDB" id="A0A2L0ERA7"/>